<keyword evidence="2 7" id="KW-0238">DNA-binding</keyword>
<dbReference type="EMBL" id="AUWU02000005">
    <property type="protein sequence ID" value="KAH0572874.1"/>
    <property type="molecule type" value="Genomic_DNA"/>
</dbReference>
<dbReference type="PANTHER" id="PTHR46621:SF1">
    <property type="entry name" value="SNRNA-ACTIVATING PROTEIN COMPLEX SUBUNIT 4"/>
    <property type="match status" value="1"/>
</dbReference>
<dbReference type="InterPro" id="IPR001005">
    <property type="entry name" value="SANT/Myb"/>
</dbReference>
<evidence type="ECO:0000256" key="3">
    <source>
        <dbReference type="ARBA" id="ARBA00023163"/>
    </source>
</evidence>
<sequence length="173" mass="20705">MSFFESFVFDRDLVEKSPVIEIQMPTITMDKSDMLLQPYSENKIFFDAKTFTFRTQANTIYPWCPIQNYLLRVLVEHFNCTNWAQVASLINRQCPSAQQLSPKQCHQRWHRVCRPGLIKGKWSVEEDLRLYELLQKHPSKRDFKRVVQALAGRSDTQIHYRIRKLYPQYFNLQ</sequence>
<organism evidence="7">
    <name type="scientific">Spironucleus salmonicida</name>
    <dbReference type="NCBI Taxonomy" id="348837"/>
    <lineage>
        <taxon>Eukaryota</taxon>
        <taxon>Metamonada</taxon>
        <taxon>Diplomonadida</taxon>
        <taxon>Hexamitidae</taxon>
        <taxon>Hexamitinae</taxon>
        <taxon>Spironucleus</taxon>
    </lineage>
</organism>
<gene>
    <name evidence="7" type="ORF">SS50377_15905</name>
    <name evidence="8" type="ORF">SS50377_24989</name>
</gene>
<evidence type="ECO:0000313" key="8">
    <source>
        <dbReference type="EMBL" id="KAH0572874.1"/>
    </source>
</evidence>
<dbReference type="InterPro" id="IPR017930">
    <property type="entry name" value="Myb_dom"/>
</dbReference>
<feature type="domain" description="Myb-like" evidence="5">
    <location>
        <begin position="62"/>
        <end position="113"/>
    </location>
</feature>
<evidence type="ECO:0000256" key="1">
    <source>
        <dbReference type="ARBA" id="ARBA00023015"/>
    </source>
</evidence>
<dbReference type="GO" id="GO:0042795">
    <property type="term" value="P:snRNA transcription by RNA polymerase II"/>
    <property type="evidence" value="ECO:0007669"/>
    <property type="project" value="TreeGrafter"/>
</dbReference>
<dbReference type="OrthoDB" id="2143914at2759"/>
<evidence type="ECO:0000259" key="5">
    <source>
        <dbReference type="PROSITE" id="PS50090"/>
    </source>
</evidence>
<evidence type="ECO:0000313" key="9">
    <source>
        <dbReference type="Proteomes" id="UP000018208"/>
    </source>
</evidence>
<evidence type="ECO:0000256" key="4">
    <source>
        <dbReference type="ARBA" id="ARBA00023242"/>
    </source>
</evidence>
<proteinExistence type="predicted"/>
<reference evidence="7 8" key="1">
    <citation type="journal article" date="2014" name="PLoS Genet.">
        <title>The Genome of Spironucleus salmonicida Highlights a Fish Pathogen Adapted to Fluctuating Environments.</title>
        <authorList>
            <person name="Xu F."/>
            <person name="Jerlstrom-Hultqvist J."/>
            <person name="Einarsson E."/>
            <person name="Astvaldsson A."/>
            <person name="Svard S.G."/>
            <person name="Andersson J.O."/>
        </authorList>
    </citation>
    <scope>NUCLEOTIDE SEQUENCE</scope>
    <source>
        <strain evidence="8">ATCC 50377</strain>
    </source>
</reference>
<dbReference type="VEuPathDB" id="GiardiaDB:SS50377_24989"/>
<dbReference type="PROSITE" id="PS50090">
    <property type="entry name" value="MYB_LIKE"/>
    <property type="match status" value="2"/>
</dbReference>
<dbReference type="SMART" id="SM00717">
    <property type="entry name" value="SANT"/>
    <property type="match status" value="2"/>
</dbReference>
<feature type="domain" description="Myb-like" evidence="5">
    <location>
        <begin position="114"/>
        <end position="166"/>
    </location>
</feature>
<reference evidence="8" key="2">
    <citation type="submission" date="2020-12" db="EMBL/GenBank/DDBJ databases">
        <title>New Spironucleus salmonicida genome in near-complete chromosomes.</title>
        <authorList>
            <person name="Xu F."/>
            <person name="Kurt Z."/>
            <person name="Jimenez-Gonzalez A."/>
            <person name="Astvaldsson A."/>
            <person name="Andersson J.O."/>
            <person name="Svard S.G."/>
        </authorList>
    </citation>
    <scope>NUCLEOTIDE SEQUENCE</scope>
    <source>
        <strain evidence="8">ATCC 50377</strain>
    </source>
</reference>
<dbReference type="PROSITE" id="PS51294">
    <property type="entry name" value="HTH_MYB"/>
    <property type="match status" value="1"/>
</dbReference>
<dbReference type="GO" id="GO:0019185">
    <property type="term" value="C:snRNA-activating protein complex"/>
    <property type="evidence" value="ECO:0007669"/>
    <property type="project" value="TreeGrafter"/>
</dbReference>
<protein>
    <submittedName>
        <fullName evidence="7">Myb-like DNA-binding domain-containing protein</fullName>
    </submittedName>
</protein>
<dbReference type="Pfam" id="PF13921">
    <property type="entry name" value="Myb_DNA-bind_6"/>
    <property type="match status" value="1"/>
</dbReference>
<keyword evidence="1" id="KW-0805">Transcription regulation</keyword>
<dbReference type="SUPFAM" id="SSF46689">
    <property type="entry name" value="Homeodomain-like"/>
    <property type="match status" value="2"/>
</dbReference>
<dbReference type="PANTHER" id="PTHR46621">
    <property type="entry name" value="SNRNA-ACTIVATING PROTEIN COMPLEX SUBUNIT 4"/>
    <property type="match status" value="1"/>
</dbReference>
<accession>V6LI73</accession>
<dbReference type="InterPro" id="IPR009057">
    <property type="entry name" value="Homeodomain-like_sf"/>
</dbReference>
<dbReference type="GO" id="GO:0000978">
    <property type="term" value="F:RNA polymerase II cis-regulatory region sequence-specific DNA binding"/>
    <property type="evidence" value="ECO:0007669"/>
    <property type="project" value="TreeGrafter"/>
</dbReference>
<keyword evidence="4" id="KW-0539">Nucleus</keyword>
<evidence type="ECO:0000259" key="6">
    <source>
        <dbReference type="PROSITE" id="PS51294"/>
    </source>
</evidence>
<dbReference type="AlphaFoldDB" id="V6LI73"/>
<evidence type="ECO:0000256" key="2">
    <source>
        <dbReference type="ARBA" id="ARBA00023125"/>
    </source>
</evidence>
<keyword evidence="3" id="KW-0804">Transcription</keyword>
<dbReference type="InterPro" id="IPR051575">
    <property type="entry name" value="Myb-like_DNA-bd"/>
</dbReference>
<evidence type="ECO:0000313" key="7">
    <source>
        <dbReference type="EMBL" id="EST44275.1"/>
    </source>
</evidence>
<keyword evidence="9" id="KW-1185">Reference proteome</keyword>
<dbReference type="Gene3D" id="1.10.10.60">
    <property type="entry name" value="Homeodomain-like"/>
    <property type="match status" value="2"/>
</dbReference>
<dbReference type="CDD" id="cd00167">
    <property type="entry name" value="SANT"/>
    <property type="match status" value="1"/>
</dbReference>
<dbReference type="EMBL" id="KI546121">
    <property type="protein sequence ID" value="EST44275.1"/>
    <property type="molecule type" value="Genomic_DNA"/>
</dbReference>
<dbReference type="GO" id="GO:0042796">
    <property type="term" value="P:snRNA transcription by RNA polymerase III"/>
    <property type="evidence" value="ECO:0007669"/>
    <property type="project" value="TreeGrafter"/>
</dbReference>
<dbReference type="GO" id="GO:0001006">
    <property type="term" value="F:RNA polymerase III type 3 promoter sequence-specific DNA binding"/>
    <property type="evidence" value="ECO:0007669"/>
    <property type="project" value="TreeGrafter"/>
</dbReference>
<feature type="domain" description="HTH myb-type" evidence="6">
    <location>
        <begin position="114"/>
        <end position="173"/>
    </location>
</feature>
<dbReference type="Proteomes" id="UP000018208">
    <property type="component" value="Unassembled WGS sequence"/>
</dbReference>
<name>V6LI73_9EUKA</name>